<dbReference type="EMBL" id="JAVXUP010000436">
    <property type="protein sequence ID" value="KAK3027919.1"/>
    <property type="molecule type" value="Genomic_DNA"/>
</dbReference>
<organism evidence="1 2">
    <name type="scientific">Escallonia herrerae</name>
    <dbReference type="NCBI Taxonomy" id="1293975"/>
    <lineage>
        <taxon>Eukaryota</taxon>
        <taxon>Viridiplantae</taxon>
        <taxon>Streptophyta</taxon>
        <taxon>Embryophyta</taxon>
        <taxon>Tracheophyta</taxon>
        <taxon>Spermatophyta</taxon>
        <taxon>Magnoliopsida</taxon>
        <taxon>eudicotyledons</taxon>
        <taxon>Gunneridae</taxon>
        <taxon>Pentapetalae</taxon>
        <taxon>asterids</taxon>
        <taxon>campanulids</taxon>
        <taxon>Escalloniales</taxon>
        <taxon>Escalloniaceae</taxon>
        <taxon>Escallonia</taxon>
    </lineage>
</organism>
<gene>
    <name evidence="1" type="ORF">RJ639_040602</name>
</gene>
<keyword evidence="2" id="KW-1185">Reference proteome</keyword>
<name>A0AA88WKI7_9ASTE</name>
<evidence type="ECO:0000313" key="1">
    <source>
        <dbReference type="EMBL" id="KAK3027919.1"/>
    </source>
</evidence>
<accession>A0AA88WKI7</accession>
<reference evidence="1" key="1">
    <citation type="submission" date="2022-12" db="EMBL/GenBank/DDBJ databases">
        <title>Draft genome assemblies for two species of Escallonia (Escalloniales).</title>
        <authorList>
            <person name="Chanderbali A."/>
            <person name="Dervinis C."/>
            <person name="Anghel I."/>
            <person name="Soltis D."/>
            <person name="Soltis P."/>
            <person name="Zapata F."/>
        </authorList>
    </citation>
    <scope>NUCLEOTIDE SEQUENCE</scope>
    <source>
        <strain evidence="1">UCBG64.0493</strain>
        <tissue evidence="1">Leaf</tissue>
    </source>
</reference>
<evidence type="ECO:0000313" key="2">
    <source>
        <dbReference type="Proteomes" id="UP001188597"/>
    </source>
</evidence>
<sequence length="67" mass="7922">MASLQEDMADQPLARVVTKLDHNYCLDKEMDEALEENVQFLSAPKKLRLCMKEWGMKRDREHGRSRE</sequence>
<dbReference type="Proteomes" id="UP001188597">
    <property type="component" value="Unassembled WGS sequence"/>
</dbReference>
<dbReference type="AlphaFoldDB" id="A0AA88WKI7"/>
<proteinExistence type="predicted"/>
<comment type="caution">
    <text evidence="1">The sequence shown here is derived from an EMBL/GenBank/DDBJ whole genome shotgun (WGS) entry which is preliminary data.</text>
</comment>
<protein>
    <submittedName>
        <fullName evidence="1">Uncharacterized protein</fullName>
    </submittedName>
</protein>